<evidence type="ECO:0000256" key="1">
    <source>
        <dbReference type="SAM" id="MobiDB-lite"/>
    </source>
</evidence>
<feature type="domain" description="WGR" evidence="2">
    <location>
        <begin position="33"/>
        <end position="121"/>
    </location>
</feature>
<feature type="compositionally biased region" description="Basic and acidic residues" evidence="1">
    <location>
        <begin position="18"/>
        <end position="28"/>
    </location>
</feature>
<evidence type="ECO:0000259" key="2">
    <source>
        <dbReference type="PROSITE" id="PS51977"/>
    </source>
</evidence>
<dbReference type="SUPFAM" id="SSF142921">
    <property type="entry name" value="WGR domain-like"/>
    <property type="match status" value="1"/>
</dbReference>
<accession>N6UPW9</accession>
<dbReference type="InterPro" id="IPR008893">
    <property type="entry name" value="WGR_domain"/>
</dbReference>
<protein>
    <recommendedName>
        <fullName evidence="2">WGR domain-containing protein</fullName>
    </recommendedName>
</protein>
<dbReference type="PROSITE" id="PS51977">
    <property type="entry name" value="WGR"/>
    <property type="match status" value="1"/>
</dbReference>
<geneLocation type="plasmid" evidence="3">
    <name>pPRF81a</name>
</geneLocation>
<sequence length="121" mass="13620">MLPVRQRISSMNRSTPTDSDKSLDERSAGGETPAMTTPNETPLHLRRIDPSQNMRRFYSLSIQPTLFGGASLIRHWGRIGTNGQEMMETFDESSAAVDAMAQLERTKRRRGYRGPEVGDNH</sequence>
<dbReference type="Pfam" id="PF05406">
    <property type="entry name" value="WGR"/>
    <property type="match status" value="1"/>
</dbReference>
<organism evidence="3 4">
    <name type="scientific">Rhizobium freirei PRF 81</name>
    <dbReference type="NCBI Taxonomy" id="363754"/>
    <lineage>
        <taxon>Bacteria</taxon>
        <taxon>Pseudomonadati</taxon>
        <taxon>Pseudomonadota</taxon>
        <taxon>Alphaproteobacteria</taxon>
        <taxon>Hyphomicrobiales</taxon>
        <taxon>Rhizobiaceae</taxon>
        <taxon>Rhizobium/Agrobacterium group</taxon>
        <taxon>Rhizobium</taxon>
    </lineage>
</organism>
<name>N6UPW9_9HYPH</name>
<dbReference type="Proteomes" id="UP000012429">
    <property type="component" value="Unassembled WGS sequence"/>
</dbReference>
<dbReference type="InterPro" id="IPR036930">
    <property type="entry name" value="WGR_dom_sf"/>
</dbReference>
<evidence type="ECO:0000313" key="3">
    <source>
        <dbReference type="EMBL" id="ENN83800.1"/>
    </source>
</evidence>
<gene>
    <name evidence="3" type="ORF">RHSP_41121</name>
</gene>
<dbReference type="PATRIC" id="fig|363754.4.peg.6711"/>
<keyword evidence="4" id="KW-1185">Reference proteome</keyword>
<dbReference type="SMART" id="SM00773">
    <property type="entry name" value="WGR"/>
    <property type="match status" value="1"/>
</dbReference>
<feature type="region of interest" description="Disordered" evidence="1">
    <location>
        <begin position="1"/>
        <end position="45"/>
    </location>
</feature>
<feature type="compositionally biased region" description="Polar residues" evidence="1">
    <location>
        <begin position="7"/>
        <end position="17"/>
    </location>
</feature>
<keyword evidence="3" id="KW-0614">Plasmid</keyword>
<dbReference type="Gene3D" id="2.20.140.10">
    <property type="entry name" value="WGR domain"/>
    <property type="match status" value="1"/>
</dbReference>
<dbReference type="InterPro" id="IPR049809">
    <property type="entry name" value="YehF/YfeS-like_WGR"/>
</dbReference>
<dbReference type="EMBL" id="AQHN01000095">
    <property type="protein sequence ID" value="ENN83800.1"/>
    <property type="molecule type" value="Genomic_DNA"/>
</dbReference>
<dbReference type="CDD" id="cd07996">
    <property type="entry name" value="WGR_MMR_like"/>
    <property type="match status" value="1"/>
</dbReference>
<proteinExistence type="predicted"/>
<dbReference type="AlphaFoldDB" id="N6UPW9"/>
<comment type="caution">
    <text evidence="3">The sequence shown here is derived from an EMBL/GenBank/DDBJ whole genome shotgun (WGS) entry which is preliminary data.</text>
</comment>
<reference evidence="3 4" key="1">
    <citation type="journal article" date="2012" name="BMC Genomics">
        <title>Genomic basis of broad host range and environmental adaptability of Rhizobium tropici CIAT 899 and Rhizobium sp. PRF 81 which are used in inoculants for common bean (Phaseolus vulgaris L.).</title>
        <authorList>
            <person name="Ormeno-Orrillo E."/>
            <person name="Menna P."/>
            <person name="Almeida L.G."/>
            <person name="Ollero F.J."/>
            <person name="Nicolas M.F."/>
            <person name="Pains Rodrigues E."/>
            <person name="Shigueyoshi Nakatani A."/>
            <person name="Silva Batista J.S."/>
            <person name="Oliveira Chueire L.M."/>
            <person name="Souza R.C."/>
            <person name="Ribeiro Vasconcelos A.T."/>
            <person name="Megias M."/>
            <person name="Hungria M."/>
            <person name="Martinez-Romero E."/>
        </authorList>
    </citation>
    <scope>NUCLEOTIDE SEQUENCE [LARGE SCALE GENOMIC DNA]</scope>
    <source>
        <strain evidence="3 4">PRF 81</strain>
        <plasmid evidence="3">pPRF81a</plasmid>
    </source>
</reference>
<evidence type="ECO:0000313" key="4">
    <source>
        <dbReference type="Proteomes" id="UP000012429"/>
    </source>
</evidence>